<dbReference type="Proteomes" id="UP001595848">
    <property type="component" value="Unassembled WGS sequence"/>
</dbReference>
<keyword evidence="6" id="KW-1185">Reference proteome</keyword>
<organism evidence="5 6">
    <name type="scientific">Candidimonas humi</name>
    <dbReference type="NCBI Taxonomy" id="683355"/>
    <lineage>
        <taxon>Bacteria</taxon>
        <taxon>Pseudomonadati</taxon>
        <taxon>Pseudomonadota</taxon>
        <taxon>Betaproteobacteria</taxon>
        <taxon>Burkholderiales</taxon>
        <taxon>Alcaligenaceae</taxon>
        <taxon>Candidimonas</taxon>
    </lineage>
</organism>
<evidence type="ECO:0000256" key="2">
    <source>
        <dbReference type="ARBA" id="ARBA00009009"/>
    </source>
</evidence>
<evidence type="ECO:0000256" key="3">
    <source>
        <dbReference type="ARBA" id="ARBA00012865"/>
    </source>
</evidence>
<reference evidence="6" key="1">
    <citation type="journal article" date="2019" name="Int. J. Syst. Evol. Microbiol.">
        <title>The Global Catalogue of Microorganisms (GCM) 10K type strain sequencing project: providing services to taxonomists for standard genome sequencing and annotation.</title>
        <authorList>
            <consortium name="The Broad Institute Genomics Platform"/>
            <consortium name="The Broad Institute Genome Sequencing Center for Infectious Disease"/>
            <person name="Wu L."/>
            <person name="Ma J."/>
        </authorList>
    </citation>
    <scope>NUCLEOTIDE SEQUENCE [LARGE SCALE GENOMIC DNA]</scope>
    <source>
        <strain evidence="6">LMG 24813</strain>
    </source>
</reference>
<protein>
    <recommendedName>
        <fullName evidence="3">beta-lactamase</fullName>
        <ecNumber evidence="3">3.5.2.6</ecNumber>
    </recommendedName>
</protein>
<dbReference type="InterPro" id="IPR045155">
    <property type="entry name" value="Beta-lactam_cat"/>
</dbReference>
<comment type="similarity">
    <text evidence="2">Belongs to the class-A beta-lactamase family.</text>
</comment>
<name>A0ABV8P6W1_9BURK</name>
<evidence type="ECO:0000313" key="6">
    <source>
        <dbReference type="Proteomes" id="UP001595848"/>
    </source>
</evidence>
<dbReference type="PANTHER" id="PTHR35333:SF3">
    <property type="entry name" value="BETA-LACTAMASE-TYPE TRANSPEPTIDASE FOLD CONTAINING PROTEIN"/>
    <property type="match status" value="1"/>
</dbReference>
<evidence type="ECO:0000313" key="5">
    <source>
        <dbReference type="EMBL" id="MFC4203382.1"/>
    </source>
</evidence>
<keyword evidence="5" id="KW-0378">Hydrolase</keyword>
<dbReference type="RefSeq" id="WP_217966511.1">
    <property type="nucleotide sequence ID" value="NZ_JAHTBN010000015.1"/>
</dbReference>
<dbReference type="GO" id="GO:0016787">
    <property type="term" value="F:hydrolase activity"/>
    <property type="evidence" value="ECO:0007669"/>
    <property type="project" value="UniProtKB-KW"/>
</dbReference>
<comment type="catalytic activity">
    <reaction evidence="1">
        <text>a beta-lactam + H2O = a substituted beta-amino acid</text>
        <dbReference type="Rhea" id="RHEA:20401"/>
        <dbReference type="ChEBI" id="CHEBI:15377"/>
        <dbReference type="ChEBI" id="CHEBI:35627"/>
        <dbReference type="ChEBI" id="CHEBI:140347"/>
        <dbReference type="EC" id="3.5.2.6"/>
    </reaction>
</comment>
<dbReference type="InterPro" id="IPR000871">
    <property type="entry name" value="Beta-lactam_class-A"/>
</dbReference>
<gene>
    <name evidence="5" type="ORF">ACFOY1_20710</name>
</gene>
<sequence>MNRRTLLRGAAATLAVPLADVRAGTPHAAKATSALQVAAEEFGRLSPGQAAVCLSVRDSHAARTYRVLADKPLFVGSAVKTFMLGQYLKEVEAGRLSESTQLDVGPAIWSPGSPVFMHLQGTTAATSLLEAMIAHSDNTATDAILKAVGPDRVRQLIASLGYAHTRIPDSTRMLFSYLAGAPEGTDLGWDGMQKMATGSMPGKPRDPMNERQTMQSTATEMSGWYEHVLAGKLFRKPETLQEFKRISAMANAMPMMAPEDTPAYGKGGSIDWEDFHCFSVAGQMVQPGRRSSFCFIVNWRGSDDSVPRMMADFKSRGQRILRLAAQS</sequence>
<dbReference type="EMBL" id="JBHSBV010000012">
    <property type="protein sequence ID" value="MFC4203382.1"/>
    <property type="molecule type" value="Genomic_DNA"/>
</dbReference>
<comment type="caution">
    <text evidence="5">The sequence shown here is derived from an EMBL/GenBank/DDBJ whole genome shotgun (WGS) entry which is preliminary data.</text>
</comment>
<evidence type="ECO:0000259" key="4">
    <source>
        <dbReference type="Pfam" id="PF13354"/>
    </source>
</evidence>
<dbReference type="PANTHER" id="PTHR35333">
    <property type="entry name" value="BETA-LACTAMASE"/>
    <property type="match status" value="1"/>
</dbReference>
<proteinExistence type="inferred from homology"/>
<feature type="domain" description="Beta-lactamase class A catalytic" evidence="4">
    <location>
        <begin position="56"/>
        <end position="270"/>
    </location>
</feature>
<dbReference type="EC" id="3.5.2.6" evidence="3"/>
<dbReference type="Pfam" id="PF13354">
    <property type="entry name" value="Beta-lactamase2"/>
    <property type="match status" value="1"/>
</dbReference>
<accession>A0ABV8P6W1</accession>
<evidence type="ECO:0000256" key="1">
    <source>
        <dbReference type="ARBA" id="ARBA00001526"/>
    </source>
</evidence>